<proteinExistence type="predicted"/>
<dbReference type="RefSeq" id="WP_219528110.1">
    <property type="nucleotide sequence ID" value="NZ_JAHKRM010000003.1"/>
</dbReference>
<feature type="transmembrane region" description="Helical" evidence="1">
    <location>
        <begin position="168"/>
        <end position="187"/>
    </location>
</feature>
<evidence type="ECO:0000256" key="1">
    <source>
        <dbReference type="SAM" id="Phobius"/>
    </source>
</evidence>
<name>A0ABW4GY33_9ACTN</name>
<gene>
    <name evidence="2" type="ORF">ACFSJ0_60445</name>
</gene>
<dbReference type="EMBL" id="JBHUCM010000075">
    <property type="protein sequence ID" value="MFD1547299.1"/>
    <property type="molecule type" value="Genomic_DNA"/>
</dbReference>
<protein>
    <submittedName>
        <fullName evidence="2">Uncharacterized protein</fullName>
    </submittedName>
</protein>
<evidence type="ECO:0000313" key="2">
    <source>
        <dbReference type="EMBL" id="MFD1547299.1"/>
    </source>
</evidence>
<sequence length="225" mass="24790">MSLYGSRHVTAVSLTALCLGLPVGAAVQIAEEDVALPVVVGVVLVWCLLAWVGRWILNRKAASAEPVEWLVRAHVATRKGLVRCPMLRLTPLDGGKGYWQRVMWHPWLDDIPDDEILWVRIGEGLARRAIVEFPEGTRIIPAGRLRRWSYLGWPVTDGAPERVDGFPFPPWFCIGLPVFGGLLGGFQMSPGEWSGAATMVPVMLGIILHFWGWVGGLPQSPGNRL</sequence>
<keyword evidence="1" id="KW-0472">Membrane</keyword>
<comment type="caution">
    <text evidence="2">The sequence shown here is derived from an EMBL/GenBank/DDBJ whole genome shotgun (WGS) entry which is preliminary data.</text>
</comment>
<keyword evidence="1" id="KW-1133">Transmembrane helix</keyword>
<keyword evidence="3" id="KW-1185">Reference proteome</keyword>
<dbReference type="Proteomes" id="UP001597097">
    <property type="component" value="Unassembled WGS sequence"/>
</dbReference>
<organism evidence="2 3">
    <name type="scientific">Nonomuraea guangzhouensis</name>
    <dbReference type="NCBI Taxonomy" id="1291555"/>
    <lineage>
        <taxon>Bacteria</taxon>
        <taxon>Bacillati</taxon>
        <taxon>Actinomycetota</taxon>
        <taxon>Actinomycetes</taxon>
        <taxon>Streptosporangiales</taxon>
        <taxon>Streptosporangiaceae</taxon>
        <taxon>Nonomuraea</taxon>
    </lineage>
</organism>
<evidence type="ECO:0000313" key="3">
    <source>
        <dbReference type="Proteomes" id="UP001597097"/>
    </source>
</evidence>
<accession>A0ABW4GY33</accession>
<keyword evidence="1" id="KW-0812">Transmembrane</keyword>
<feature type="transmembrane region" description="Helical" evidence="1">
    <location>
        <begin position="35"/>
        <end position="57"/>
    </location>
</feature>
<reference evidence="3" key="1">
    <citation type="journal article" date="2019" name="Int. J. Syst. Evol. Microbiol.">
        <title>The Global Catalogue of Microorganisms (GCM) 10K type strain sequencing project: providing services to taxonomists for standard genome sequencing and annotation.</title>
        <authorList>
            <consortium name="The Broad Institute Genomics Platform"/>
            <consortium name="The Broad Institute Genome Sequencing Center for Infectious Disease"/>
            <person name="Wu L."/>
            <person name="Ma J."/>
        </authorList>
    </citation>
    <scope>NUCLEOTIDE SEQUENCE [LARGE SCALE GENOMIC DNA]</scope>
    <source>
        <strain evidence="3">CGMCC 1.15399</strain>
    </source>
</reference>
<feature type="transmembrane region" description="Helical" evidence="1">
    <location>
        <begin position="193"/>
        <end position="214"/>
    </location>
</feature>